<dbReference type="EMBL" id="UYRS01019011">
    <property type="protein sequence ID" value="VDK42069.1"/>
    <property type="molecule type" value="Genomic_DNA"/>
</dbReference>
<evidence type="ECO:0000313" key="1">
    <source>
        <dbReference type="EMBL" id="VDK42069.1"/>
    </source>
</evidence>
<proteinExistence type="predicted"/>
<dbReference type="AlphaFoldDB" id="A0A0R3WEC6"/>
<keyword evidence="2" id="KW-1185">Reference proteome</keyword>
<evidence type="ECO:0000313" key="3">
    <source>
        <dbReference type="WBParaSite" id="TASK_0000916101-mRNA-1"/>
    </source>
</evidence>
<protein>
    <submittedName>
        <fullName evidence="1 3">Uncharacterized protein</fullName>
    </submittedName>
</protein>
<sequence>MAGISVCSPPFPNAATKTCSVHRITGSSIHLREFWLLEKLAAVIARTPNVCHVNRLIAFLYALQPPQVRTNVAAQRPAQVSPQPALSLEVGGLRWEEVSMVPQCRLSSGRDHQIPLTALSSTHGCQVKYDVFGLLRFCDATSEGAE</sequence>
<gene>
    <name evidence="1" type="ORF">TASK_LOCUS9162</name>
</gene>
<evidence type="ECO:0000313" key="2">
    <source>
        <dbReference type="Proteomes" id="UP000282613"/>
    </source>
</evidence>
<reference evidence="3" key="1">
    <citation type="submission" date="2017-02" db="UniProtKB">
        <authorList>
            <consortium name="WormBaseParasite"/>
        </authorList>
    </citation>
    <scope>IDENTIFICATION</scope>
</reference>
<organism evidence="3">
    <name type="scientific">Taenia asiatica</name>
    <name type="common">Asian tapeworm</name>
    <dbReference type="NCBI Taxonomy" id="60517"/>
    <lineage>
        <taxon>Eukaryota</taxon>
        <taxon>Metazoa</taxon>
        <taxon>Spiralia</taxon>
        <taxon>Lophotrochozoa</taxon>
        <taxon>Platyhelminthes</taxon>
        <taxon>Cestoda</taxon>
        <taxon>Eucestoda</taxon>
        <taxon>Cyclophyllidea</taxon>
        <taxon>Taeniidae</taxon>
        <taxon>Taenia</taxon>
    </lineage>
</organism>
<name>A0A0R3WEC6_TAEAS</name>
<reference evidence="1 2" key="2">
    <citation type="submission" date="2018-11" db="EMBL/GenBank/DDBJ databases">
        <authorList>
            <consortium name="Pathogen Informatics"/>
        </authorList>
    </citation>
    <scope>NUCLEOTIDE SEQUENCE [LARGE SCALE GENOMIC DNA]</scope>
</reference>
<dbReference type="WBParaSite" id="TASK_0000916101-mRNA-1">
    <property type="protein sequence ID" value="TASK_0000916101-mRNA-1"/>
    <property type="gene ID" value="TASK_0000916101"/>
</dbReference>
<dbReference type="Proteomes" id="UP000282613">
    <property type="component" value="Unassembled WGS sequence"/>
</dbReference>
<accession>A0A0R3WEC6</accession>